<keyword evidence="2 4" id="KW-0067">ATP-binding</keyword>
<dbReference type="InterPro" id="IPR027417">
    <property type="entry name" value="P-loop_NTPase"/>
</dbReference>
<dbReference type="PANTHER" id="PTHR24220">
    <property type="entry name" value="IMPORT ATP-BINDING PROTEIN"/>
    <property type="match status" value="1"/>
</dbReference>
<dbReference type="Pfam" id="PF00005">
    <property type="entry name" value="ABC_tran"/>
    <property type="match status" value="1"/>
</dbReference>
<evidence type="ECO:0000313" key="4">
    <source>
        <dbReference type="EMBL" id="MBF6354136.1"/>
    </source>
</evidence>
<gene>
    <name evidence="4" type="ORF">IU449_06200</name>
</gene>
<evidence type="ECO:0000256" key="1">
    <source>
        <dbReference type="ARBA" id="ARBA00022741"/>
    </source>
</evidence>
<protein>
    <submittedName>
        <fullName evidence="4">ATP-binding cassette domain-containing protein</fullName>
    </submittedName>
</protein>
<dbReference type="Proteomes" id="UP000707731">
    <property type="component" value="Unassembled WGS sequence"/>
</dbReference>
<name>A0ABS0D6N5_9NOCA</name>
<feature type="domain" description="ABC transporter" evidence="3">
    <location>
        <begin position="5"/>
        <end position="227"/>
    </location>
</feature>
<evidence type="ECO:0000259" key="3">
    <source>
        <dbReference type="PROSITE" id="PS50893"/>
    </source>
</evidence>
<dbReference type="RefSeq" id="WP_195000943.1">
    <property type="nucleotide sequence ID" value="NZ_JADLQN010000001.1"/>
</dbReference>
<evidence type="ECO:0000313" key="5">
    <source>
        <dbReference type="Proteomes" id="UP000707731"/>
    </source>
</evidence>
<keyword evidence="1" id="KW-0547">Nucleotide-binding</keyword>
<proteinExistence type="predicted"/>
<dbReference type="GO" id="GO:0005524">
    <property type="term" value="F:ATP binding"/>
    <property type="evidence" value="ECO:0007669"/>
    <property type="project" value="UniProtKB-KW"/>
</dbReference>
<comment type="caution">
    <text evidence="4">The sequence shown here is derived from an EMBL/GenBank/DDBJ whole genome shotgun (WGS) entry which is preliminary data.</text>
</comment>
<reference evidence="4 5" key="1">
    <citation type="submission" date="2020-10" db="EMBL/GenBank/DDBJ databases">
        <title>Identification of Nocardia species via Next-generation sequencing and recognition of intraspecies genetic diversity.</title>
        <authorList>
            <person name="Li P."/>
            <person name="Li P."/>
            <person name="Lu B."/>
        </authorList>
    </citation>
    <scope>NUCLEOTIDE SEQUENCE [LARGE SCALE GENOMIC DNA]</scope>
    <source>
        <strain evidence="4 5">BJ06-0143</strain>
    </source>
</reference>
<accession>A0ABS0D6N5</accession>
<dbReference type="EMBL" id="JADLQN010000001">
    <property type="protein sequence ID" value="MBF6354136.1"/>
    <property type="molecule type" value="Genomic_DNA"/>
</dbReference>
<dbReference type="InterPro" id="IPR003439">
    <property type="entry name" value="ABC_transporter-like_ATP-bd"/>
</dbReference>
<dbReference type="SMART" id="SM00382">
    <property type="entry name" value="AAA"/>
    <property type="match status" value="1"/>
</dbReference>
<dbReference type="InterPro" id="IPR015854">
    <property type="entry name" value="ABC_transpr_LolD-like"/>
</dbReference>
<dbReference type="PROSITE" id="PS50893">
    <property type="entry name" value="ABC_TRANSPORTER_2"/>
    <property type="match status" value="1"/>
</dbReference>
<organism evidence="4 5">
    <name type="scientific">Nocardia higoensis</name>
    <dbReference type="NCBI Taxonomy" id="228599"/>
    <lineage>
        <taxon>Bacteria</taxon>
        <taxon>Bacillati</taxon>
        <taxon>Actinomycetota</taxon>
        <taxon>Actinomycetes</taxon>
        <taxon>Mycobacteriales</taxon>
        <taxon>Nocardiaceae</taxon>
        <taxon>Nocardia</taxon>
    </lineage>
</organism>
<dbReference type="InterPro" id="IPR003593">
    <property type="entry name" value="AAA+_ATPase"/>
</dbReference>
<sequence length="230" mass="24233">MTAALRSVTVHIDTGRWRGNVLEQVTLDVPSGRITALLGGPGDGKTMIARALTGHLPESARTNGEVLIDGTVGYVPQDGLDAFTPDRTVGAQLLELEQRHGARSVEHVCAMAYYPTEAMSLLPQHNSSGQLQRAALAAALLAAPDVLVADGPTASLDQGTAYAVWKSLREYADSGAACLIITHDIPMLAATGFADNLVIMSKGRVLAAGTTAQLSASEDPRVRMYFRPGL</sequence>
<evidence type="ECO:0000256" key="2">
    <source>
        <dbReference type="ARBA" id="ARBA00022840"/>
    </source>
</evidence>
<keyword evidence="5" id="KW-1185">Reference proteome</keyword>
<dbReference type="Gene3D" id="3.40.50.300">
    <property type="entry name" value="P-loop containing nucleotide triphosphate hydrolases"/>
    <property type="match status" value="1"/>
</dbReference>
<dbReference type="SUPFAM" id="SSF52540">
    <property type="entry name" value="P-loop containing nucleoside triphosphate hydrolases"/>
    <property type="match status" value="1"/>
</dbReference>